<reference evidence="6" key="1">
    <citation type="submission" date="2020-05" db="EMBL/GenBank/DDBJ databases">
        <title>Phylogenomic resolution of chytrid fungi.</title>
        <authorList>
            <person name="Stajich J.E."/>
            <person name="Amses K."/>
            <person name="Simmons R."/>
            <person name="Seto K."/>
            <person name="Myers J."/>
            <person name="Bonds A."/>
            <person name="Quandt C.A."/>
            <person name="Barry K."/>
            <person name="Liu P."/>
            <person name="Grigoriev I."/>
            <person name="Longcore J.E."/>
            <person name="James T.Y."/>
        </authorList>
    </citation>
    <scope>NUCLEOTIDE SEQUENCE</scope>
    <source>
        <strain evidence="6">JEL0379</strain>
    </source>
</reference>
<comment type="caution">
    <text evidence="6">The sequence shown here is derived from an EMBL/GenBank/DDBJ whole genome shotgun (WGS) entry which is preliminary data.</text>
</comment>
<dbReference type="PANTHER" id="PTHR31465">
    <property type="entry name" value="PROTEIN RTA1-RELATED"/>
    <property type="match status" value="1"/>
</dbReference>
<evidence type="ECO:0000313" key="6">
    <source>
        <dbReference type="EMBL" id="KAJ3167253.1"/>
    </source>
</evidence>
<protein>
    <submittedName>
        <fullName evidence="6">Uncharacterized protein</fullName>
    </submittedName>
</protein>
<dbReference type="InterPro" id="IPR007568">
    <property type="entry name" value="RTA1"/>
</dbReference>
<gene>
    <name evidence="6" type="ORF">HDU87_001701</name>
</gene>
<dbReference type="PANTHER" id="PTHR31465:SF1">
    <property type="entry name" value="PROTEIN RTA1-RELATED"/>
    <property type="match status" value="1"/>
</dbReference>
<accession>A0AAD5TGL1</accession>
<evidence type="ECO:0000256" key="4">
    <source>
        <dbReference type="ARBA" id="ARBA00023136"/>
    </source>
</evidence>
<feature type="transmembrane region" description="Helical" evidence="5">
    <location>
        <begin position="80"/>
        <end position="100"/>
    </location>
</feature>
<dbReference type="Pfam" id="PF04479">
    <property type="entry name" value="RTA1"/>
    <property type="match status" value="1"/>
</dbReference>
<feature type="transmembrane region" description="Helical" evidence="5">
    <location>
        <begin position="153"/>
        <end position="177"/>
    </location>
</feature>
<organism evidence="6 7">
    <name type="scientific">Geranomyces variabilis</name>
    <dbReference type="NCBI Taxonomy" id="109894"/>
    <lineage>
        <taxon>Eukaryota</taxon>
        <taxon>Fungi</taxon>
        <taxon>Fungi incertae sedis</taxon>
        <taxon>Chytridiomycota</taxon>
        <taxon>Chytridiomycota incertae sedis</taxon>
        <taxon>Chytridiomycetes</taxon>
        <taxon>Spizellomycetales</taxon>
        <taxon>Powellomycetaceae</taxon>
        <taxon>Geranomyces</taxon>
    </lineage>
</organism>
<dbReference type="AlphaFoldDB" id="A0AAD5TGL1"/>
<name>A0AAD5TGL1_9FUNG</name>
<evidence type="ECO:0000256" key="3">
    <source>
        <dbReference type="ARBA" id="ARBA00022989"/>
    </source>
</evidence>
<feature type="transmembrane region" description="Helical" evidence="5">
    <location>
        <begin position="189"/>
        <end position="207"/>
    </location>
</feature>
<dbReference type="GO" id="GO:0016020">
    <property type="term" value="C:membrane"/>
    <property type="evidence" value="ECO:0007669"/>
    <property type="project" value="UniProtKB-SubCell"/>
</dbReference>
<keyword evidence="2 5" id="KW-0812">Transmembrane</keyword>
<comment type="subcellular location">
    <subcellularLocation>
        <location evidence="1">Membrane</location>
        <topology evidence="1">Multi-pass membrane protein</topology>
    </subcellularLocation>
</comment>
<feature type="transmembrane region" description="Helical" evidence="5">
    <location>
        <begin position="42"/>
        <end position="60"/>
    </location>
</feature>
<keyword evidence="4 5" id="KW-0472">Membrane</keyword>
<dbReference type="Proteomes" id="UP001212152">
    <property type="component" value="Unassembled WGS sequence"/>
</dbReference>
<sequence>MSSADRNLYHYDPSIGGAVFACLSFAVVSAAQIFYMRKYRTAYMWPMAVGGIMELLGYAIRLYSRTQVSAVGPYAGQQTLIIVAPVFFAAANYVILGRIIRNVGPKHSFIPARWLSGLFVTADCFSFLVQSSASGLLVTAKDPSSADMANRLLIGGLLIQVVSFTLFIFLAIVFHYRANDKADAFEWKTLMYALYLSSLFILIRSVFRVIEFSDGFDGPIATNESLMYVFDFTLMLLACCVFLGVHPGAKLRGAGRTDVEKLSEAEQLTTGVHDMRIAPPPGGRTAGMHNA</sequence>
<feature type="transmembrane region" description="Helical" evidence="5">
    <location>
        <begin position="15"/>
        <end position="35"/>
    </location>
</feature>
<proteinExistence type="predicted"/>
<evidence type="ECO:0000313" key="7">
    <source>
        <dbReference type="Proteomes" id="UP001212152"/>
    </source>
</evidence>
<evidence type="ECO:0000256" key="2">
    <source>
        <dbReference type="ARBA" id="ARBA00022692"/>
    </source>
</evidence>
<evidence type="ECO:0000256" key="1">
    <source>
        <dbReference type="ARBA" id="ARBA00004141"/>
    </source>
</evidence>
<dbReference type="EMBL" id="JADGJQ010000144">
    <property type="protein sequence ID" value="KAJ3167253.1"/>
    <property type="molecule type" value="Genomic_DNA"/>
</dbReference>
<keyword evidence="3 5" id="KW-1133">Transmembrane helix</keyword>
<evidence type="ECO:0000256" key="5">
    <source>
        <dbReference type="SAM" id="Phobius"/>
    </source>
</evidence>
<keyword evidence="7" id="KW-1185">Reference proteome</keyword>
<feature type="transmembrane region" description="Helical" evidence="5">
    <location>
        <begin position="112"/>
        <end position="133"/>
    </location>
</feature>
<feature type="transmembrane region" description="Helical" evidence="5">
    <location>
        <begin position="227"/>
        <end position="246"/>
    </location>
</feature>